<proteinExistence type="predicted"/>
<dbReference type="PROSITE" id="PS50863">
    <property type="entry name" value="B3"/>
    <property type="match status" value="1"/>
</dbReference>
<keyword evidence="4" id="KW-0804">Transcription</keyword>
<dbReference type="InterPro" id="IPR044837">
    <property type="entry name" value="REM16-like"/>
</dbReference>
<dbReference type="Gene3D" id="2.40.330.10">
    <property type="entry name" value="DNA-binding pseudobarrel domain"/>
    <property type="match status" value="1"/>
</dbReference>
<dbReference type="OMA" id="MEMPRRI"/>
<evidence type="ECO:0000256" key="5">
    <source>
        <dbReference type="ARBA" id="ARBA00023242"/>
    </source>
</evidence>
<evidence type="ECO:0000313" key="8">
    <source>
        <dbReference type="Proteomes" id="UP000017836"/>
    </source>
</evidence>
<comment type="subcellular location">
    <subcellularLocation>
        <location evidence="1">Nucleus</location>
    </subcellularLocation>
</comment>
<protein>
    <recommendedName>
        <fullName evidence="6">TF-B3 domain-containing protein</fullName>
    </recommendedName>
</protein>
<keyword evidence="8" id="KW-1185">Reference proteome</keyword>
<dbReference type="AlphaFoldDB" id="U5D833"/>
<dbReference type="GO" id="GO:0005634">
    <property type="term" value="C:nucleus"/>
    <property type="evidence" value="ECO:0007669"/>
    <property type="project" value="UniProtKB-SubCell"/>
</dbReference>
<organism evidence="7 8">
    <name type="scientific">Amborella trichopoda</name>
    <dbReference type="NCBI Taxonomy" id="13333"/>
    <lineage>
        <taxon>Eukaryota</taxon>
        <taxon>Viridiplantae</taxon>
        <taxon>Streptophyta</taxon>
        <taxon>Embryophyta</taxon>
        <taxon>Tracheophyta</taxon>
        <taxon>Spermatophyta</taxon>
        <taxon>Magnoliopsida</taxon>
        <taxon>Amborellales</taxon>
        <taxon>Amborellaceae</taxon>
        <taxon>Amborella</taxon>
    </lineage>
</organism>
<dbReference type="InterPro" id="IPR003340">
    <property type="entry name" value="B3_DNA-bd"/>
</dbReference>
<dbReference type="SUPFAM" id="SSF101936">
    <property type="entry name" value="DNA-binding pseudobarrel domain"/>
    <property type="match status" value="1"/>
</dbReference>
<keyword evidence="5" id="KW-0539">Nucleus</keyword>
<reference evidence="8" key="1">
    <citation type="journal article" date="2013" name="Science">
        <title>The Amborella genome and the evolution of flowering plants.</title>
        <authorList>
            <consortium name="Amborella Genome Project"/>
        </authorList>
    </citation>
    <scope>NUCLEOTIDE SEQUENCE [LARGE SCALE GENOMIC DNA]</scope>
</reference>
<evidence type="ECO:0000256" key="3">
    <source>
        <dbReference type="ARBA" id="ARBA00023125"/>
    </source>
</evidence>
<dbReference type="Pfam" id="PF02362">
    <property type="entry name" value="B3"/>
    <property type="match status" value="1"/>
</dbReference>
<feature type="domain" description="TF-B3" evidence="6">
    <location>
        <begin position="128"/>
        <end position="219"/>
    </location>
</feature>
<keyword evidence="2" id="KW-0805">Transcription regulation</keyword>
<dbReference type="Gramene" id="ERN17562">
    <property type="protein sequence ID" value="ERN17562"/>
    <property type="gene ID" value="AMTR_s00059p00130960"/>
</dbReference>
<evidence type="ECO:0000256" key="1">
    <source>
        <dbReference type="ARBA" id="ARBA00004123"/>
    </source>
</evidence>
<sequence>MAAVEPAYEEFRKQRLEENRRRMQELNLAALSQTLKKSCPKPSPSKYCKPKTPRIDMGLVEVRRSSRVAAMPAASYKEVKYEYMEMPRRIYKRRALLDRSHISDGARTKAIERAEVLQSNLEPIYPSFVKPMLHSHVKVGFWLGLPVGFCKSNLPKNDAIITLEDEDCNEFQTNFLAQKTGLSAGWRGFAIDHELNDGDAVVFQLVKPLKFKVMIWLSASVIALVDLFKALHSSQPKVIVVAY</sequence>
<dbReference type="GO" id="GO:0003677">
    <property type="term" value="F:DNA binding"/>
    <property type="evidence" value="ECO:0007669"/>
    <property type="project" value="UniProtKB-KW"/>
</dbReference>
<evidence type="ECO:0000259" key="6">
    <source>
        <dbReference type="PROSITE" id="PS50863"/>
    </source>
</evidence>
<accession>U5D833</accession>
<dbReference type="CDD" id="cd10017">
    <property type="entry name" value="B3_DNA"/>
    <property type="match status" value="1"/>
</dbReference>
<evidence type="ECO:0000256" key="2">
    <source>
        <dbReference type="ARBA" id="ARBA00023015"/>
    </source>
</evidence>
<dbReference type="SMART" id="SM01019">
    <property type="entry name" value="B3"/>
    <property type="match status" value="1"/>
</dbReference>
<gene>
    <name evidence="7" type="ORF">AMTR_s00059p00130960</name>
</gene>
<dbReference type="HOGENOM" id="CLU_058918_1_0_1"/>
<evidence type="ECO:0000313" key="7">
    <source>
        <dbReference type="EMBL" id="ERN17562.1"/>
    </source>
</evidence>
<keyword evidence="3" id="KW-0238">DNA-binding</keyword>
<dbReference type="InterPro" id="IPR015300">
    <property type="entry name" value="DNA-bd_pseudobarrel_sf"/>
</dbReference>
<evidence type="ECO:0000256" key="4">
    <source>
        <dbReference type="ARBA" id="ARBA00023163"/>
    </source>
</evidence>
<dbReference type="EMBL" id="KI392312">
    <property type="protein sequence ID" value="ERN17562.1"/>
    <property type="molecule type" value="Genomic_DNA"/>
</dbReference>
<dbReference type="PANTHER" id="PTHR31391:SF4">
    <property type="entry name" value="B3 DOMAIN-CONTAINING PROTEIN OS03G0184500"/>
    <property type="match status" value="1"/>
</dbReference>
<name>U5D833_AMBTC</name>
<dbReference type="eggNOG" id="KOG1216">
    <property type="taxonomic scope" value="Eukaryota"/>
</dbReference>
<dbReference type="PANTHER" id="PTHR31391">
    <property type="entry name" value="B3 DOMAIN-CONTAINING PROTEIN OS11G0197600-RELATED"/>
    <property type="match status" value="1"/>
</dbReference>
<dbReference type="Proteomes" id="UP000017836">
    <property type="component" value="Unassembled WGS sequence"/>
</dbReference>